<feature type="region of interest" description="Disordered" evidence="1">
    <location>
        <begin position="115"/>
        <end position="139"/>
    </location>
</feature>
<evidence type="ECO:0000256" key="1">
    <source>
        <dbReference type="SAM" id="MobiDB-lite"/>
    </source>
</evidence>
<proteinExistence type="predicted"/>
<dbReference type="Proteomes" id="UP000237347">
    <property type="component" value="Unassembled WGS sequence"/>
</dbReference>
<evidence type="ECO:0000313" key="2">
    <source>
        <dbReference type="EMBL" id="KAK7846792.1"/>
    </source>
</evidence>
<protein>
    <submittedName>
        <fullName evidence="2">Uncharacterized protein</fullName>
    </submittedName>
</protein>
<keyword evidence="3" id="KW-1185">Reference proteome</keyword>
<accession>A0AAW0L6Q4</accession>
<dbReference type="AlphaFoldDB" id="A0AAW0L6Q4"/>
<dbReference type="Gramene" id="rna-CFP56_51750">
    <property type="protein sequence ID" value="cds-POE87664.1"/>
    <property type="gene ID" value="gene-CFP56_51750"/>
</dbReference>
<organism evidence="2 3">
    <name type="scientific">Quercus suber</name>
    <name type="common">Cork oak</name>
    <dbReference type="NCBI Taxonomy" id="58331"/>
    <lineage>
        <taxon>Eukaryota</taxon>
        <taxon>Viridiplantae</taxon>
        <taxon>Streptophyta</taxon>
        <taxon>Embryophyta</taxon>
        <taxon>Tracheophyta</taxon>
        <taxon>Spermatophyta</taxon>
        <taxon>Magnoliopsida</taxon>
        <taxon>eudicotyledons</taxon>
        <taxon>Gunneridae</taxon>
        <taxon>Pentapetalae</taxon>
        <taxon>rosids</taxon>
        <taxon>fabids</taxon>
        <taxon>Fagales</taxon>
        <taxon>Fagaceae</taxon>
        <taxon>Quercus</taxon>
    </lineage>
</organism>
<gene>
    <name evidence="2" type="ORF">CFP56_007474</name>
</gene>
<sequence length="139" mass="16042">MIERLRTKAGMRQRELLDFRTPQHPSLGTNNRGGASPLLARNIPKESLELRYPRLNTIHTRDEIFPAQPDSYASIHEYAAPTPSHISRKGFLSKLKFPWKKKVVVLELNPKKRRLFPRGRGDREQSCPLIEEGDTDFNP</sequence>
<dbReference type="EMBL" id="PKMF04000150">
    <property type="protein sequence ID" value="KAK7846792.1"/>
    <property type="molecule type" value="Genomic_DNA"/>
</dbReference>
<evidence type="ECO:0000313" key="3">
    <source>
        <dbReference type="Proteomes" id="UP000237347"/>
    </source>
</evidence>
<reference evidence="2 3" key="1">
    <citation type="journal article" date="2018" name="Sci. Data">
        <title>The draft genome sequence of cork oak.</title>
        <authorList>
            <person name="Ramos A.M."/>
            <person name="Usie A."/>
            <person name="Barbosa P."/>
            <person name="Barros P.M."/>
            <person name="Capote T."/>
            <person name="Chaves I."/>
            <person name="Simoes F."/>
            <person name="Abreu I."/>
            <person name="Carrasquinho I."/>
            <person name="Faro C."/>
            <person name="Guimaraes J.B."/>
            <person name="Mendonca D."/>
            <person name="Nobrega F."/>
            <person name="Rodrigues L."/>
            <person name="Saibo N.J.M."/>
            <person name="Varela M.C."/>
            <person name="Egas C."/>
            <person name="Matos J."/>
            <person name="Miguel C.M."/>
            <person name="Oliveira M.M."/>
            <person name="Ricardo C.P."/>
            <person name="Goncalves S."/>
        </authorList>
    </citation>
    <scope>NUCLEOTIDE SEQUENCE [LARGE SCALE GENOMIC DNA]</scope>
    <source>
        <strain evidence="3">cv. HL8</strain>
    </source>
</reference>
<name>A0AAW0L6Q4_QUESU</name>
<comment type="caution">
    <text evidence="2">The sequence shown here is derived from an EMBL/GenBank/DDBJ whole genome shotgun (WGS) entry which is preliminary data.</text>
</comment>